<dbReference type="GO" id="GO:0010605">
    <property type="term" value="P:negative regulation of macromolecule metabolic process"/>
    <property type="evidence" value="ECO:0007669"/>
    <property type="project" value="UniProtKB-ARBA"/>
</dbReference>
<dbReference type="HOGENOM" id="CLU_013572_0_0_1"/>
<dbReference type="PANTHER" id="PTHR23092:SF15">
    <property type="entry name" value="INACTIVE NON-CANONICAL POLY(A) RNA POLYMERASE PROTEIN TRF4-2-RELATED"/>
    <property type="match status" value="1"/>
</dbReference>
<evidence type="ECO:0000256" key="4">
    <source>
        <dbReference type="ARBA" id="ARBA00022842"/>
    </source>
</evidence>
<comment type="similarity">
    <text evidence="1">Belongs to the DNA polymerase type-B-like family.</text>
</comment>
<evidence type="ECO:0000313" key="7">
    <source>
        <dbReference type="EMBL" id="CDO74406.1"/>
    </source>
</evidence>
<name>A0A060SJR0_PYCCI</name>
<dbReference type="GO" id="GO:0031123">
    <property type="term" value="P:RNA 3'-end processing"/>
    <property type="evidence" value="ECO:0007669"/>
    <property type="project" value="TreeGrafter"/>
</dbReference>
<dbReference type="PANTHER" id="PTHR23092">
    <property type="entry name" value="POLY(A) RNA POLYMERASE"/>
    <property type="match status" value="1"/>
</dbReference>
<evidence type="ECO:0000256" key="3">
    <source>
        <dbReference type="ARBA" id="ARBA00022723"/>
    </source>
</evidence>
<evidence type="ECO:0000259" key="6">
    <source>
        <dbReference type="Pfam" id="PF22600"/>
    </source>
</evidence>
<organism evidence="7 8">
    <name type="scientific">Pycnoporus cinnabarinus</name>
    <name type="common">Cinnabar-red polypore</name>
    <name type="synonym">Trametes cinnabarina</name>
    <dbReference type="NCBI Taxonomy" id="5643"/>
    <lineage>
        <taxon>Eukaryota</taxon>
        <taxon>Fungi</taxon>
        <taxon>Dikarya</taxon>
        <taxon>Basidiomycota</taxon>
        <taxon>Agaricomycotina</taxon>
        <taxon>Agaricomycetes</taxon>
        <taxon>Polyporales</taxon>
        <taxon>Polyporaceae</taxon>
        <taxon>Trametes</taxon>
    </lineage>
</organism>
<reference evidence="7" key="1">
    <citation type="submission" date="2014-01" db="EMBL/GenBank/DDBJ databases">
        <title>The genome of the white-rot fungus Pycnoporus cinnabarinus: a basidiomycete model with a versatile arsenal for lignocellulosic biomass breakdown.</title>
        <authorList>
            <person name="Levasseur A."/>
            <person name="Lomascolo A."/>
            <person name="Ruiz-Duenas F.J."/>
            <person name="Uzan E."/>
            <person name="Piumi F."/>
            <person name="Kues U."/>
            <person name="Ram A.F.J."/>
            <person name="Murat C."/>
            <person name="Haon M."/>
            <person name="Benoit I."/>
            <person name="Arfi Y."/>
            <person name="Chevret D."/>
            <person name="Drula E."/>
            <person name="Kwon M.J."/>
            <person name="Gouret P."/>
            <person name="Lesage-Meessen L."/>
            <person name="Lombard V."/>
            <person name="Mariette J."/>
            <person name="Noirot C."/>
            <person name="Park J."/>
            <person name="Patyshakuliyeva A."/>
            <person name="Wieneger R.A.B."/>
            <person name="Wosten H.A.B."/>
            <person name="Martin F."/>
            <person name="Coutinho P.M."/>
            <person name="de Vries R."/>
            <person name="Martinez A.T."/>
            <person name="Klopp C."/>
            <person name="Pontarotti P."/>
            <person name="Henrissat B."/>
            <person name="Record E."/>
        </authorList>
    </citation>
    <scope>NUCLEOTIDE SEQUENCE [LARGE SCALE GENOMIC DNA]</scope>
    <source>
        <strain evidence="7">BRFM137</strain>
    </source>
</reference>
<dbReference type="EC" id="2.7.7.19" evidence="2"/>
<dbReference type="GO" id="GO:0043634">
    <property type="term" value="P:polyadenylation-dependent ncRNA catabolic process"/>
    <property type="evidence" value="ECO:0007669"/>
    <property type="project" value="TreeGrafter"/>
</dbReference>
<feature type="domain" description="PAP-associated" evidence="5">
    <location>
        <begin position="219"/>
        <end position="269"/>
    </location>
</feature>
<dbReference type="GO" id="GO:0031499">
    <property type="term" value="C:TRAMP complex"/>
    <property type="evidence" value="ECO:0007669"/>
    <property type="project" value="TreeGrafter"/>
</dbReference>
<dbReference type="STRING" id="5643.A0A060SJR0"/>
<dbReference type="InterPro" id="IPR043519">
    <property type="entry name" value="NT_sf"/>
</dbReference>
<dbReference type="InterPro" id="IPR045862">
    <property type="entry name" value="Trf4-like"/>
</dbReference>
<dbReference type="EMBL" id="CCBP010000169">
    <property type="protein sequence ID" value="CDO74406.1"/>
    <property type="molecule type" value="Genomic_DNA"/>
</dbReference>
<accession>A0A060SJR0</accession>
<dbReference type="SUPFAM" id="SSF81301">
    <property type="entry name" value="Nucleotidyltransferase"/>
    <property type="match status" value="1"/>
</dbReference>
<evidence type="ECO:0000259" key="5">
    <source>
        <dbReference type="Pfam" id="PF03828"/>
    </source>
</evidence>
<evidence type="ECO:0000256" key="2">
    <source>
        <dbReference type="ARBA" id="ARBA00012388"/>
    </source>
</evidence>
<keyword evidence="8" id="KW-1185">Reference proteome</keyword>
<dbReference type="SUPFAM" id="SSF81631">
    <property type="entry name" value="PAP/OAS1 substrate-binding domain"/>
    <property type="match status" value="1"/>
</dbReference>
<dbReference type="GO" id="GO:1990817">
    <property type="term" value="F:poly(A) RNA polymerase activity"/>
    <property type="evidence" value="ECO:0007669"/>
    <property type="project" value="UniProtKB-EC"/>
</dbReference>
<gene>
    <name evidence="7" type="ORF">BN946_scf184867.g4</name>
</gene>
<keyword evidence="3" id="KW-0479">Metal-binding</keyword>
<dbReference type="InterPro" id="IPR002058">
    <property type="entry name" value="PAP_assoc"/>
</dbReference>
<dbReference type="Pfam" id="PF03828">
    <property type="entry name" value="PAP_assoc"/>
    <property type="match status" value="1"/>
</dbReference>
<dbReference type="Gene3D" id="3.30.460.10">
    <property type="entry name" value="Beta Polymerase, domain 2"/>
    <property type="match status" value="1"/>
</dbReference>
<proteinExistence type="inferred from homology"/>
<dbReference type="Pfam" id="PF22600">
    <property type="entry name" value="MTPAP-like_central"/>
    <property type="match status" value="1"/>
</dbReference>
<protein>
    <recommendedName>
        <fullName evidence="2">polynucleotide adenylyltransferase</fullName>
        <ecNumber evidence="2">2.7.7.19</ecNumber>
    </recommendedName>
</protein>
<dbReference type="Gene3D" id="1.10.1410.10">
    <property type="match status" value="1"/>
</dbReference>
<feature type="domain" description="Poly(A) RNA polymerase mitochondrial-like central palm" evidence="6">
    <location>
        <begin position="19"/>
        <end position="155"/>
    </location>
</feature>
<dbReference type="CDD" id="cd05402">
    <property type="entry name" value="NT_PAP_TUTase"/>
    <property type="match status" value="1"/>
</dbReference>
<dbReference type="OMA" id="LIGWLEM"/>
<dbReference type="InterPro" id="IPR054708">
    <property type="entry name" value="MTPAP-like_central"/>
</dbReference>
<comment type="caution">
    <text evidence="7">The sequence shown here is derived from an EMBL/GenBank/DDBJ whole genome shotgun (WGS) entry which is preliminary data.</text>
</comment>
<dbReference type="GO" id="GO:0003729">
    <property type="term" value="F:mRNA binding"/>
    <property type="evidence" value="ECO:0007669"/>
    <property type="project" value="TreeGrafter"/>
</dbReference>
<keyword evidence="4" id="KW-0460">Magnesium</keyword>
<sequence length="294" mass="32784">MPWVEKLGTTEYESKEQRLHDEIVAFYEYISPTPDERHARAMVIAQVAEVVKRRLPKATVDPFGSVAQDLYLPDGDTDLAITTPHNYDDETKKRVLFQLAALMRNSRVTDHVQVVARARVPVISFTTMPDLGSLKVDISLNATDGLRAVPILRGYFERMPALRYLVLVLKCLLTRHGLNSASSSGLSSYGLICLAISFLQLNPMKRPVEFVEQPLASESLGVLLMDFLDYYADVFPYATSYVSVTQGKLLPKEDKGWANATHPEKLCIECLLNPGKHGQSLDSELIANVSTGRE</sequence>
<dbReference type="Proteomes" id="UP000029665">
    <property type="component" value="Unassembled WGS sequence"/>
</dbReference>
<dbReference type="GO" id="GO:0046872">
    <property type="term" value="F:metal ion binding"/>
    <property type="evidence" value="ECO:0007669"/>
    <property type="project" value="UniProtKB-KW"/>
</dbReference>
<dbReference type="AlphaFoldDB" id="A0A060SJR0"/>
<evidence type="ECO:0000256" key="1">
    <source>
        <dbReference type="ARBA" id="ARBA00008593"/>
    </source>
</evidence>
<dbReference type="OrthoDB" id="273917at2759"/>
<evidence type="ECO:0000313" key="8">
    <source>
        <dbReference type="Proteomes" id="UP000029665"/>
    </source>
</evidence>
<dbReference type="GO" id="GO:0005730">
    <property type="term" value="C:nucleolus"/>
    <property type="evidence" value="ECO:0007669"/>
    <property type="project" value="TreeGrafter"/>
</dbReference>